<dbReference type="EMBL" id="OC877761">
    <property type="protein sequence ID" value="CAD7640216.1"/>
    <property type="molecule type" value="Genomic_DNA"/>
</dbReference>
<dbReference type="PANTHER" id="PTHR45864">
    <property type="entry name" value="SLINGSHOT PROTEIN PHOSPHATASE HOMOLOG"/>
    <property type="match status" value="1"/>
</dbReference>
<dbReference type="AlphaFoldDB" id="A0A7R9LG40"/>
<sequence length="172" mass="19553">MAFITIQRNQSFVESIHQNMKIKCDSNQQIKYSLVVDSNPQTMDSHKSGNECYFAVRGAAIILPHEECIHVYKSLSKNSSTVDIQKHLQSMFVLLRPEDTLKMAVKLESVHPNRTRYLIIVSSVFETREESCLLGIDYNIEASIGLVLPVWADTRITLDGDGYVFGWVLMNV</sequence>
<reference evidence="2" key="1">
    <citation type="submission" date="2020-11" db="EMBL/GenBank/DDBJ databases">
        <authorList>
            <person name="Tran Van P."/>
        </authorList>
    </citation>
    <scope>NUCLEOTIDE SEQUENCE</scope>
</reference>
<accession>A0A7R9LG40</accession>
<feature type="domain" description="Slingshot N-terminal" evidence="1">
    <location>
        <begin position="87"/>
        <end position="164"/>
    </location>
</feature>
<evidence type="ECO:0000259" key="1">
    <source>
        <dbReference type="Pfam" id="PF23040"/>
    </source>
</evidence>
<proteinExistence type="predicted"/>
<keyword evidence="3" id="KW-1185">Reference proteome</keyword>
<evidence type="ECO:0000313" key="3">
    <source>
        <dbReference type="Proteomes" id="UP000759131"/>
    </source>
</evidence>
<dbReference type="InterPro" id="IPR043588">
    <property type="entry name" value="SSH-N"/>
</dbReference>
<dbReference type="GO" id="GO:0003779">
    <property type="term" value="F:actin binding"/>
    <property type="evidence" value="ECO:0007669"/>
    <property type="project" value="InterPro"/>
</dbReference>
<dbReference type="GO" id="GO:0016791">
    <property type="term" value="F:phosphatase activity"/>
    <property type="evidence" value="ECO:0007669"/>
    <property type="project" value="InterPro"/>
</dbReference>
<dbReference type="PANTHER" id="PTHR45864:SF2">
    <property type="entry name" value="PROTEIN PHOSPHATASE SLINGSHOT"/>
    <property type="match status" value="1"/>
</dbReference>
<dbReference type="EMBL" id="CAJPIZ010023186">
    <property type="protein sequence ID" value="CAG2118150.1"/>
    <property type="molecule type" value="Genomic_DNA"/>
</dbReference>
<name>A0A7R9LG40_9ACAR</name>
<dbReference type="Proteomes" id="UP000759131">
    <property type="component" value="Unassembled WGS sequence"/>
</dbReference>
<dbReference type="GO" id="GO:0030837">
    <property type="term" value="P:negative regulation of actin filament polymerization"/>
    <property type="evidence" value="ECO:0007669"/>
    <property type="project" value="InterPro"/>
</dbReference>
<dbReference type="OrthoDB" id="5779068at2759"/>
<protein>
    <recommendedName>
        <fullName evidence="1">Slingshot N-terminal domain-containing protein</fullName>
    </recommendedName>
</protein>
<evidence type="ECO:0000313" key="2">
    <source>
        <dbReference type="EMBL" id="CAD7640216.1"/>
    </source>
</evidence>
<gene>
    <name evidence="2" type="ORF">OSB1V03_LOCUS18102</name>
</gene>
<dbReference type="InterPro" id="IPR043587">
    <property type="entry name" value="Phosphatase_SSH-like"/>
</dbReference>
<dbReference type="Pfam" id="PF23040">
    <property type="entry name" value="PH_SSH1-like_1st"/>
    <property type="match status" value="1"/>
</dbReference>
<organism evidence="2">
    <name type="scientific">Medioppia subpectinata</name>
    <dbReference type="NCBI Taxonomy" id="1979941"/>
    <lineage>
        <taxon>Eukaryota</taxon>
        <taxon>Metazoa</taxon>
        <taxon>Ecdysozoa</taxon>
        <taxon>Arthropoda</taxon>
        <taxon>Chelicerata</taxon>
        <taxon>Arachnida</taxon>
        <taxon>Acari</taxon>
        <taxon>Acariformes</taxon>
        <taxon>Sarcoptiformes</taxon>
        <taxon>Oribatida</taxon>
        <taxon>Brachypylina</taxon>
        <taxon>Oppioidea</taxon>
        <taxon>Oppiidae</taxon>
        <taxon>Medioppia</taxon>
    </lineage>
</organism>